<protein>
    <submittedName>
        <fullName evidence="2">3-hydroxyacyl-ACP dehydratase FabZ family protein</fullName>
        <ecNumber evidence="2">4.2.1.-</ecNumber>
    </submittedName>
</protein>
<dbReference type="RefSeq" id="WP_380722841.1">
    <property type="nucleotide sequence ID" value="NZ_JBHTLK010000039.1"/>
</dbReference>
<evidence type="ECO:0000313" key="2">
    <source>
        <dbReference type="EMBL" id="MFD1147571.1"/>
    </source>
</evidence>
<gene>
    <name evidence="2" type="ORF">ACFQ3T_10585</name>
</gene>
<dbReference type="InterPro" id="IPR054545">
    <property type="entry name" value="ApeI-like"/>
</dbReference>
<evidence type="ECO:0000313" key="3">
    <source>
        <dbReference type="Proteomes" id="UP001597168"/>
    </source>
</evidence>
<accession>A0ABW3QSF3</accession>
<sequence length="129" mass="13668">MATTCSPLREGVRVVEPPGEQPVATTTVTIDPDNPIFAGHYPGFPIFPGVGLVECVHRSALATAPEGRDLELAAIASTRFTGPTFPGDELTVRVEWKPDGDGWVVSAVVSSPRGEAAKVKLRYRNGGRA</sequence>
<evidence type="ECO:0000259" key="1">
    <source>
        <dbReference type="Pfam" id="PF22818"/>
    </source>
</evidence>
<dbReference type="InterPro" id="IPR029069">
    <property type="entry name" value="HotDog_dom_sf"/>
</dbReference>
<feature type="domain" description="ApeI dehydratase-like" evidence="1">
    <location>
        <begin position="24"/>
        <end position="100"/>
    </location>
</feature>
<dbReference type="SUPFAM" id="SSF54637">
    <property type="entry name" value="Thioesterase/thiol ester dehydrase-isomerase"/>
    <property type="match status" value="1"/>
</dbReference>
<dbReference type="EC" id="4.2.1.-" evidence="2"/>
<reference evidence="3" key="1">
    <citation type="journal article" date="2019" name="Int. J. Syst. Evol. Microbiol.">
        <title>The Global Catalogue of Microorganisms (GCM) 10K type strain sequencing project: providing services to taxonomists for standard genome sequencing and annotation.</title>
        <authorList>
            <consortium name="The Broad Institute Genomics Platform"/>
            <consortium name="The Broad Institute Genome Sequencing Center for Infectious Disease"/>
            <person name="Wu L."/>
            <person name="Ma J."/>
        </authorList>
    </citation>
    <scope>NUCLEOTIDE SEQUENCE [LARGE SCALE GENOMIC DNA]</scope>
    <source>
        <strain evidence="3">CCUG 60214</strain>
    </source>
</reference>
<keyword evidence="3" id="KW-1185">Reference proteome</keyword>
<dbReference type="EMBL" id="JBHTLK010000039">
    <property type="protein sequence ID" value="MFD1147571.1"/>
    <property type="molecule type" value="Genomic_DNA"/>
</dbReference>
<dbReference type="Proteomes" id="UP001597168">
    <property type="component" value="Unassembled WGS sequence"/>
</dbReference>
<organism evidence="2 3">
    <name type="scientific">Saccharothrix hoggarensis</name>
    <dbReference type="NCBI Taxonomy" id="913853"/>
    <lineage>
        <taxon>Bacteria</taxon>
        <taxon>Bacillati</taxon>
        <taxon>Actinomycetota</taxon>
        <taxon>Actinomycetes</taxon>
        <taxon>Pseudonocardiales</taxon>
        <taxon>Pseudonocardiaceae</taxon>
        <taxon>Saccharothrix</taxon>
    </lineage>
</organism>
<keyword evidence="2" id="KW-0456">Lyase</keyword>
<comment type="caution">
    <text evidence="2">The sequence shown here is derived from an EMBL/GenBank/DDBJ whole genome shotgun (WGS) entry which is preliminary data.</text>
</comment>
<dbReference type="Pfam" id="PF22818">
    <property type="entry name" value="ApeI-like"/>
    <property type="match status" value="1"/>
</dbReference>
<dbReference type="Gene3D" id="3.10.129.10">
    <property type="entry name" value="Hotdog Thioesterase"/>
    <property type="match status" value="1"/>
</dbReference>
<dbReference type="GO" id="GO:0016829">
    <property type="term" value="F:lyase activity"/>
    <property type="evidence" value="ECO:0007669"/>
    <property type="project" value="UniProtKB-KW"/>
</dbReference>
<name>A0ABW3QSF3_9PSEU</name>
<proteinExistence type="predicted"/>